<dbReference type="EMBL" id="CAJOBR010006096">
    <property type="protein sequence ID" value="CAF4836454.1"/>
    <property type="molecule type" value="Genomic_DNA"/>
</dbReference>
<dbReference type="Proteomes" id="UP000663848">
    <property type="component" value="Unassembled WGS sequence"/>
</dbReference>
<reference evidence="1" key="1">
    <citation type="submission" date="2021-02" db="EMBL/GenBank/DDBJ databases">
        <authorList>
            <person name="Nowell W R."/>
        </authorList>
    </citation>
    <scope>NUCLEOTIDE SEQUENCE</scope>
</reference>
<evidence type="ECO:0000313" key="1">
    <source>
        <dbReference type="EMBL" id="CAF4836454.1"/>
    </source>
</evidence>
<evidence type="ECO:0000313" key="2">
    <source>
        <dbReference type="Proteomes" id="UP000663848"/>
    </source>
</evidence>
<organism evidence="1 2">
    <name type="scientific">Rotaria socialis</name>
    <dbReference type="NCBI Taxonomy" id="392032"/>
    <lineage>
        <taxon>Eukaryota</taxon>
        <taxon>Metazoa</taxon>
        <taxon>Spiralia</taxon>
        <taxon>Gnathifera</taxon>
        <taxon>Rotifera</taxon>
        <taxon>Eurotatoria</taxon>
        <taxon>Bdelloidea</taxon>
        <taxon>Philodinida</taxon>
        <taxon>Philodinidae</taxon>
        <taxon>Rotaria</taxon>
    </lineage>
</organism>
<comment type="caution">
    <text evidence="1">The sequence shown here is derived from an EMBL/GenBank/DDBJ whole genome shotgun (WGS) entry which is preliminary data.</text>
</comment>
<accession>A0A821R2H2</accession>
<sequence>MSSGSPDNTNNSTSNDLLKYNSLTMAQIDAAYAKNEIPINLLPADKHPYWNNVPTGRTTIEDAQQLEYDEHHIDLIADQEIDDFELDYDGVDLGQHLGLDNHQHDLDFSDDENIIGDPFDNGTASNSNKNRGLIKGNITSDGIIDDDFESELGGHEPTDLQDTEDADYQLMTKISEYRIIECCGDDKFGRKTIVFSACRLPNQDDIRNSEFKTVAKFRECLFK</sequence>
<name>A0A821R2H2_9BILA</name>
<protein>
    <submittedName>
        <fullName evidence="1">Uncharacterized protein</fullName>
    </submittedName>
</protein>
<proteinExistence type="predicted"/>
<dbReference type="AlphaFoldDB" id="A0A821R2H2"/>
<gene>
    <name evidence="1" type="ORF">QYT958_LOCUS26100</name>
</gene>